<reference evidence="1" key="2">
    <citation type="submission" date="2022-01" db="EMBL/GenBank/DDBJ databases">
        <authorList>
            <person name="Yamashiro T."/>
            <person name="Shiraishi A."/>
            <person name="Satake H."/>
            <person name="Nakayama K."/>
        </authorList>
    </citation>
    <scope>NUCLEOTIDE SEQUENCE</scope>
</reference>
<dbReference type="PANTHER" id="PTHR11439:SF495">
    <property type="entry name" value="REVERSE TRANSCRIPTASE, RNA-DEPENDENT DNA POLYMERASE-RELATED"/>
    <property type="match status" value="1"/>
</dbReference>
<name>A0ABQ5A8D4_9ASTR</name>
<keyword evidence="2" id="KW-1185">Reference proteome</keyword>
<dbReference type="PANTHER" id="PTHR11439">
    <property type="entry name" value="GAG-POL-RELATED RETROTRANSPOSON"/>
    <property type="match status" value="1"/>
</dbReference>
<evidence type="ECO:0008006" key="3">
    <source>
        <dbReference type="Google" id="ProtNLM"/>
    </source>
</evidence>
<protein>
    <recommendedName>
        <fullName evidence="3">Gag-Pol polyprotein</fullName>
    </recommendedName>
</protein>
<proteinExistence type="predicted"/>
<accession>A0ABQ5A8D4</accession>
<dbReference type="Proteomes" id="UP001151760">
    <property type="component" value="Unassembled WGS sequence"/>
</dbReference>
<gene>
    <name evidence="1" type="ORF">Tco_0819046</name>
</gene>
<evidence type="ECO:0000313" key="1">
    <source>
        <dbReference type="EMBL" id="GJS97876.1"/>
    </source>
</evidence>
<dbReference type="EMBL" id="BQNB010011998">
    <property type="protein sequence ID" value="GJS97876.1"/>
    <property type="molecule type" value="Genomic_DNA"/>
</dbReference>
<comment type="caution">
    <text evidence="1">The sequence shown here is derived from an EMBL/GenBank/DDBJ whole genome shotgun (WGS) entry which is preliminary data.</text>
</comment>
<organism evidence="1 2">
    <name type="scientific">Tanacetum coccineum</name>
    <dbReference type="NCBI Taxonomy" id="301880"/>
    <lineage>
        <taxon>Eukaryota</taxon>
        <taxon>Viridiplantae</taxon>
        <taxon>Streptophyta</taxon>
        <taxon>Embryophyta</taxon>
        <taxon>Tracheophyta</taxon>
        <taxon>Spermatophyta</taxon>
        <taxon>Magnoliopsida</taxon>
        <taxon>eudicotyledons</taxon>
        <taxon>Gunneridae</taxon>
        <taxon>Pentapetalae</taxon>
        <taxon>asterids</taxon>
        <taxon>campanulids</taxon>
        <taxon>Asterales</taxon>
        <taxon>Asteraceae</taxon>
        <taxon>Asteroideae</taxon>
        <taxon>Anthemideae</taxon>
        <taxon>Anthemidinae</taxon>
        <taxon>Tanacetum</taxon>
    </lineage>
</organism>
<evidence type="ECO:0000313" key="2">
    <source>
        <dbReference type="Proteomes" id="UP001151760"/>
    </source>
</evidence>
<sequence length="218" mass="24155">MPVQTRRQLATDPKMCIFALTKSISPVASLWDSSSDFRCPCSTQVFSNLSDGRLKRHFLMSTEGRGLASLSRKGFVTPDHPGKSLPSKEAVYGLKKSSRAAFSDDDPSGDAFDTRKSTSGGIQFLGDKLVSWMSKKQNCTAMSSAEAEYVALSASCAQVMWMRTQLQDYGFNYTIKYTVVLRLSVSHSNLNATPYKFTDKSHPYSVFISIKEQVDNVN</sequence>
<reference evidence="1" key="1">
    <citation type="journal article" date="2022" name="Int. J. Mol. Sci.">
        <title>Draft Genome of Tanacetum Coccineum: Genomic Comparison of Closely Related Tanacetum-Family Plants.</title>
        <authorList>
            <person name="Yamashiro T."/>
            <person name="Shiraishi A."/>
            <person name="Nakayama K."/>
            <person name="Satake H."/>
        </authorList>
    </citation>
    <scope>NUCLEOTIDE SEQUENCE</scope>
</reference>
<dbReference type="CDD" id="cd09272">
    <property type="entry name" value="RNase_HI_RT_Ty1"/>
    <property type="match status" value="1"/>
</dbReference>